<feature type="region of interest" description="Domain III" evidence="6">
    <location>
        <begin position="156"/>
        <end position="206"/>
    </location>
</feature>
<gene>
    <name evidence="6 8" type="primary">ruvA</name>
    <name evidence="8" type="ORF">H8712_00415</name>
</gene>
<evidence type="ECO:0000256" key="3">
    <source>
        <dbReference type="ARBA" id="ARBA00023125"/>
    </source>
</evidence>
<evidence type="ECO:0000256" key="4">
    <source>
        <dbReference type="ARBA" id="ARBA00023172"/>
    </source>
</evidence>
<reference evidence="8 9" key="1">
    <citation type="submission" date="2020-08" db="EMBL/GenBank/DDBJ databases">
        <title>Genome public.</title>
        <authorList>
            <person name="Liu C."/>
            <person name="Sun Q."/>
        </authorList>
    </citation>
    <scope>NUCLEOTIDE SEQUENCE [LARGE SCALE GENOMIC DNA]</scope>
    <source>
        <strain evidence="8 9">3_YM_SP_D4_24.mj</strain>
    </source>
</reference>
<dbReference type="Gene3D" id="1.10.8.10">
    <property type="entry name" value="DNA helicase RuvA subunit, C-terminal domain"/>
    <property type="match status" value="1"/>
</dbReference>
<feature type="domain" description="Helix-hairpin-helix DNA-binding motif class 1" evidence="7">
    <location>
        <begin position="108"/>
        <end position="127"/>
    </location>
</feature>
<dbReference type="InterPro" id="IPR013849">
    <property type="entry name" value="DNA_helicase_Holl-junc_RuvA_I"/>
</dbReference>
<dbReference type="CDD" id="cd14332">
    <property type="entry name" value="UBA_RuvA_C"/>
    <property type="match status" value="1"/>
</dbReference>
<keyword evidence="3 6" id="KW-0238">DNA-binding</keyword>
<evidence type="ECO:0000259" key="7">
    <source>
        <dbReference type="SMART" id="SM00278"/>
    </source>
</evidence>
<dbReference type="Proteomes" id="UP000661649">
    <property type="component" value="Unassembled WGS sequence"/>
</dbReference>
<dbReference type="SUPFAM" id="SSF47781">
    <property type="entry name" value="RuvA domain 2-like"/>
    <property type="match status" value="1"/>
</dbReference>
<keyword evidence="4 6" id="KW-0233">DNA recombination</keyword>
<dbReference type="InterPro" id="IPR012340">
    <property type="entry name" value="NA-bd_OB-fold"/>
</dbReference>
<dbReference type="SUPFAM" id="SSF46929">
    <property type="entry name" value="DNA helicase RuvA subunit, C-terminal domain"/>
    <property type="match status" value="1"/>
</dbReference>
<dbReference type="Pfam" id="PF14520">
    <property type="entry name" value="HHH_5"/>
    <property type="match status" value="1"/>
</dbReference>
<dbReference type="InterPro" id="IPR036267">
    <property type="entry name" value="RuvA_C_sf"/>
</dbReference>
<dbReference type="InterPro" id="IPR003583">
    <property type="entry name" value="Hlx-hairpin-Hlx_DNA-bd_motif"/>
</dbReference>
<comment type="similarity">
    <text evidence="6">Belongs to the RuvA family.</text>
</comment>
<dbReference type="InterPro" id="IPR000085">
    <property type="entry name" value="RuvA"/>
</dbReference>
<dbReference type="NCBIfam" id="TIGR00084">
    <property type="entry name" value="ruvA"/>
    <property type="match status" value="1"/>
</dbReference>
<dbReference type="RefSeq" id="WP_187557999.1">
    <property type="nucleotide sequence ID" value="NZ_JACRTP010000001.1"/>
</dbReference>
<evidence type="ECO:0000256" key="5">
    <source>
        <dbReference type="ARBA" id="ARBA00023204"/>
    </source>
</evidence>
<dbReference type="InterPro" id="IPR011114">
    <property type="entry name" value="RuvA_C"/>
</dbReference>
<name>A0ABR7P6S7_9FIRM</name>
<protein>
    <recommendedName>
        <fullName evidence="6">Holliday junction branch migration complex subunit RuvA</fullName>
    </recommendedName>
</protein>
<proteinExistence type="inferred from homology"/>
<evidence type="ECO:0000256" key="2">
    <source>
        <dbReference type="ARBA" id="ARBA00022763"/>
    </source>
</evidence>
<comment type="caution">
    <text evidence="8">The sequence shown here is derived from an EMBL/GenBank/DDBJ whole genome shotgun (WGS) entry which is preliminary data.</text>
</comment>
<keyword evidence="5 6" id="KW-0234">DNA repair</keyword>
<dbReference type="SUPFAM" id="SSF50249">
    <property type="entry name" value="Nucleic acid-binding proteins"/>
    <property type="match status" value="1"/>
</dbReference>
<feature type="domain" description="Helix-hairpin-helix DNA-binding motif class 1" evidence="7">
    <location>
        <begin position="73"/>
        <end position="92"/>
    </location>
</feature>
<accession>A0ABR7P6S7</accession>
<keyword evidence="9" id="KW-1185">Reference proteome</keyword>
<evidence type="ECO:0000313" key="9">
    <source>
        <dbReference type="Proteomes" id="UP000661649"/>
    </source>
</evidence>
<keyword evidence="2 6" id="KW-0227">DNA damage</keyword>
<evidence type="ECO:0000256" key="1">
    <source>
        <dbReference type="ARBA" id="ARBA00022490"/>
    </source>
</evidence>
<evidence type="ECO:0000256" key="6">
    <source>
        <dbReference type="HAMAP-Rule" id="MF_00031"/>
    </source>
</evidence>
<comment type="subunit">
    <text evidence="6">Homotetramer. Forms an RuvA(8)-RuvB(12)-Holliday junction (HJ) complex. HJ DNA is sandwiched between 2 RuvA tetramers; dsDNA enters through RuvA and exits via RuvB. An RuvB hexamer assembles on each DNA strand where it exits the tetramer. Each RuvB hexamer is contacted by two RuvA subunits (via domain III) on 2 adjacent RuvB subunits; this complex drives branch migration. In the full resolvosome a probable DNA-RuvA(4)-RuvB(12)-RuvC(2) complex forms which resolves the HJ.</text>
</comment>
<dbReference type="Pfam" id="PF07499">
    <property type="entry name" value="RuvA_C"/>
    <property type="match status" value="1"/>
</dbReference>
<dbReference type="SMART" id="SM00278">
    <property type="entry name" value="HhH1"/>
    <property type="match status" value="2"/>
</dbReference>
<sequence>MIAYIKGEVAWIEEERIVLESGNIGYNIMMPASSFDTQDLMGKEVKIYTHLNVREDAMQLYGFLNLDELKTFRLLLGVNGIGPKAALGILSGLTTDELRFAVLSDDVKTISKAPGIGKKTAQKLILELKDKIDLEEAFETKQEHVRETEGKMESKEENAAKKDAVDALTALGYSSTEALRAVRQTGVTPDMDVETILKLALKNMNL</sequence>
<dbReference type="HAMAP" id="MF_00031">
    <property type="entry name" value="DNA_HJ_migration_RuvA"/>
    <property type="match status" value="1"/>
</dbReference>
<dbReference type="Gene3D" id="1.10.150.20">
    <property type="entry name" value="5' to 3' exonuclease, C-terminal subdomain"/>
    <property type="match status" value="1"/>
</dbReference>
<comment type="function">
    <text evidence="6">The RuvA-RuvB-RuvC complex processes Holliday junction (HJ) DNA during genetic recombination and DNA repair, while the RuvA-RuvB complex plays an important role in the rescue of blocked DNA replication forks via replication fork reversal (RFR). RuvA specifically binds to HJ cruciform DNA, conferring on it an open structure. The RuvB hexamer acts as an ATP-dependent pump, pulling dsDNA into and through the RuvAB complex. HJ branch migration allows RuvC to scan DNA until it finds its consensus sequence, where it cleaves and resolves the cruciform DNA.</text>
</comment>
<keyword evidence="1 6" id="KW-0963">Cytoplasm</keyword>
<feature type="region of interest" description="Domain I" evidence="6">
    <location>
        <begin position="1"/>
        <end position="64"/>
    </location>
</feature>
<organism evidence="8 9">
    <name type="scientific">Blautia stercoris</name>
    <dbReference type="NCBI Taxonomy" id="871664"/>
    <lineage>
        <taxon>Bacteria</taxon>
        <taxon>Bacillati</taxon>
        <taxon>Bacillota</taxon>
        <taxon>Clostridia</taxon>
        <taxon>Lachnospirales</taxon>
        <taxon>Lachnospiraceae</taxon>
        <taxon>Blautia</taxon>
    </lineage>
</organism>
<comment type="subcellular location">
    <subcellularLocation>
        <location evidence="6">Cytoplasm</location>
    </subcellularLocation>
</comment>
<comment type="caution">
    <text evidence="6">Lacks conserved residue(s) required for the propagation of feature annotation.</text>
</comment>
<dbReference type="EMBL" id="JACRTP010000001">
    <property type="protein sequence ID" value="MBC8627101.1"/>
    <property type="molecule type" value="Genomic_DNA"/>
</dbReference>
<comment type="domain">
    <text evidence="6">Has three domains with a flexible linker between the domains II and III and assumes an 'L' shape. Domain III is highly mobile and contacts RuvB.</text>
</comment>
<dbReference type="Gene3D" id="2.40.50.140">
    <property type="entry name" value="Nucleic acid-binding proteins"/>
    <property type="match status" value="1"/>
</dbReference>
<evidence type="ECO:0000313" key="8">
    <source>
        <dbReference type="EMBL" id="MBC8627101.1"/>
    </source>
</evidence>
<dbReference type="InterPro" id="IPR010994">
    <property type="entry name" value="RuvA_2-like"/>
</dbReference>
<dbReference type="Pfam" id="PF01330">
    <property type="entry name" value="RuvA_N"/>
    <property type="match status" value="1"/>
</dbReference>